<accession>A0A0G3G5Q7</accession>
<dbReference type="KEGG" id="tvr:TVD_01715"/>
<proteinExistence type="predicted"/>
<evidence type="ECO:0000313" key="1">
    <source>
        <dbReference type="EMBL" id="AKJ94166.1"/>
    </source>
</evidence>
<dbReference type="Proteomes" id="UP000064201">
    <property type="component" value="Chromosome"/>
</dbReference>
<gene>
    <name evidence="1" type="ORF">TVD_01715</name>
</gene>
<dbReference type="RefSeq" id="WP_047250654.1">
    <property type="nucleotide sequence ID" value="NZ_CP011367.1"/>
</dbReference>
<dbReference type="EMBL" id="CP011367">
    <property type="protein sequence ID" value="AKJ94166.1"/>
    <property type="molecule type" value="Genomic_DNA"/>
</dbReference>
<evidence type="ECO:0000313" key="2">
    <source>
        <dbReference type="Proteomes" id="UP000064201"/>
    </source>
</evidence>
<dbReference type="PATRIC" id="fig|106634.4.peg.349"/>
<keyword evidence="2" id="KW-1185">Reference proteome</keyword>
<name>A0A0G3G5Q7_9GAMM</name>
<reference evidence="1 2" key="1">
    <citation type="submission" date="2015-04" db="EMBL/GenBank/DDBJ databases">
        <title>Complete Sequence for the Genome of the Thioalkalivibrio versutus D301.</title>
        <authorList>
            <person name="Mu T."/>
            <person name="Zhou J."/>
            <person name="Xu X."/>
        </authorList>
    </citation>
    <scope>NUCLEOTIDE SEQUENCE [LARGE SCALE GENOMIC DNA]</scope>
    <source>
        <strain evidence="1 2">D301</strain>
    </source>
</reference>
<organism evidence="1 2">
    <name type="scientific">Thioalkalivibrio versutus</name>
    <dbReference type="NCBI Taxonomy" id="106634"/>
    <lineage>
        <taxon>Bacteria</taxon>
        <taxon>Pseudomonadati</taxon>
        <taxon>Pseudomonadota</taxon>
        <taxon>Gammaproteobacteria</taxon>
        <taxon>Chromatiales</taxon>
        <taxon>Ectothiorhodospiraceae</taxon>
        <taxon>Thioalkalivibrio</taxon>
    </lineage>
</organism>
<dbReference type="AlphaFoldDB" id="A0A0G3G5Q7"/>
<sequence length="142" mass="15629">MATILNLYADEQPESKHIVLRARSGQAVSANFTLQDRRGRESAAEYLFHLYSTIKQKMGEPVLDTAAPSPEDQTAMQRLILYSAGAHDTMFGTFSASSASSEMPEEERNEFVEIFLLACATVIEGQRITVDLQRGLITADAA</sequence>
<dbReference type="OrthoDB" id="5783498at2"/>
<protein>
    <submittedName>
        <fullName evidence="1">Uncharacterized protein</fullName>
    </submittedName>
</protein>